<dbReference type="PANTHER" id="PTHR31342">
    <property type="entry name" value="PROTEIN CHUP1, CHLOROPLASTIC"/>
    <property type="match status" value="1"/>
</dbReference>
<dbReference type="RefSeq" id="XP_073106803.1">
    <property type="nucleotide sequence ID" value="XM_073250702.1"/>
</dbReference>
<dbReference type="OrthoDB" id="673648at2759"/>
<proteinExistence type="predicted"/>
<dbReference type="KEGG" id="egu:105040101"/>
<dbReference type="GO" id="GO:0055028">
    <property type="term" value="C:cortical microtubule"/>
    <property type="evidence" value="ECO:0007669"/>
    <property type="project" value="TreeGrafter"/>
</dbReference>
<evidence type="ECO:0000313" key="5">
    <source>
        <dbReference type="RefSeq" id="XP_010914782.1"/>
    </source>
</evidence>
<feature type="compositionally biased region" description="Basic and acidic residues" evidence="3">
    <location>
        <begin position="25"/>
        <end position="34"/>
    </location>
</feature>
<sequence>MKQELSTTDHKASSPAPAARARISRTRDNPRRDLANGVSPGLKTRPKVVPLEANTTQRVRRSIQLNKTKLGADEVEAPKERETEDSKITSRPGNRVVEQYARLRRQGDTHCRGSEDEAGGKTKELQRKLDEKERLVKELQSEMVGLRAQIEKLQGVNLQLESQNKKLGEDLLDAEGKIRALQRSEQVVSVGQEAKTSGFRDVQKLIASKLDQHRLKDVVKEDTSVRIQSLASESRTKVVENQPQVLKQEPFSPAPTLCTRTCGPPAPPPPPPPRIVPARQNTVQKATALVELYHSLTKRDGKKDPVGNGNSSSPVAGNAHNSIVGELQNRSAHLLAIKADVETKGDFIRQLIQKVQSAAYMNMEDVLVFVDWLDGQLATLADESAVLKHFNWPERKADALREAACEYRDLKQVEAEVSSFKDDTSMPCDATLKKISNLLDKLERSMHRLIKLRNTSMLPYKECKIPTDWMLDPGMVSKLKLASVKLAKVYLKRVSMELESVRHSERESAQEALVFQGVRFAYRVHQFAGGLDSETMCAFEELRERIQSKGRGSKDLLPITAMS</sequence>
<dbReference type="GeneID" id="105040101"/>
<keyword evidence="1 2" id="KW-0175">Coiled coil</keyword>
<feature type="compositionally biased region" description="Basic and acidic residues" evidence="3">
    <location>
        <begin position="1"/>
        <end position="12"/>
    </location>
</feature>
<feature type="compositionally biased region" description="Polar residues" evidence="3">
    <location>
        <begin position="308"/>
        <end position="319"/>
    </location>
</feature>
<evidence type="ECO:0000256" key="2">
    <source>
        <dbReference type="SAM" id="Coils"/>
    </source>
</evidence>
<dbReference type="Proteomes" id="UP000504607">
    <property type="component" value="Chromosome 2"/>
</dbReference>
<dbReference type="PANTHER" id="PTHR31342:SF43">
    <property type="entry name" value="F11A17.16"/>
    <property type="match status" value="1"/>
</dbReference>
<evidence type="ECO:0000256" key="3">
    <source>
        <dbReference type="SAM" id="MobiDB-lite"/>
    </source>
</evidence>
<feature type="region of interest" description="Disordered" evidence="3">
    <location>
        <begin position="1"/>
        <end position="90"/>
    </location>
</feature>
<name>A0A6I9QXF6_ELAGV</name>
<accession>A0A6I9QXF6</accession>
<feature type="coiled-coil region" evidence="2">
    <location>
        <begin position="122"/>
        <end position="184"/>
    </location>
</feature>
<dbReference type="InParanoid" id="A0A6I9QXF6"/>
<dbReference type="GO" id="GO:0072699">
    <property type="term" value="P:protein localization to cortical microtubule cytoskeleton"/>
    <property type="evidence" value="ECO:0007669"/>
    <property type="project" value="TreeGrafter"/>
</dbReference>
<feature type="compositionally biased region" description="Polar residues" evidence="3">
    <location>
        <begin position="53"/>
        <end position="67"/>
    </location>
</feature>
<protein>
    <submittedName>
        <fullName evidence="5">Protein CHUP1, chloroplastic</fullName>
    </submittedName>
</protein>
<evidence type="ECO:0000256" key="1">
    <source>
        <dbReference type="ARBA" id="ARBA00023054"/>
    </source>
</evidence>
<dbReference type="RefSeq" id="XP_010914782.1">
    <property type="nucleotide sequence ID" value="XM_010916480.3"/>
</dbReference>
<evidence type="ECO:0000313" key="4">
    <source>
        <dbReference type="Proteomes" id="UP000504607"/>
    </source>
</evidence>
<organism evidence="4 5">
    <name type="scientific">Elaeis guineensis var. tenera</name>
    <name type="common">Oil palm</name>
    <dbReference type="NCBI Taxonomy" id="51953"/>
    <lineage>
        <taxon>Eukaryota</taxon>
        <taxon>Viridiplantae</taxon>
        <taxon>Streptophyta</taxon>
        <taxon>Embryophyta</taxon>
        <taxon>Tracheophyta</taxon>
        <taxon>Spermatophyta</taxon>
        <taxon>Magnoliopsida</taxon>
        <taxon>Liliopsida</taxon>
        <taxon>Arecaceae</taxon>
        <taxon>Arecoideae</taxon>
        <taxon>Cocoseae</taxon>
        <taxon>Elaeidinae</taxon>
        <taxon>Elaeis</taxon>
    </lineage>
</organism>
<feature type="compositionally biased region" description="Basic and acidic residues" evidence="3">
    <location>
        <begin position="70"/>
        <end position="88"/>
    </location>
</feature>
<keyword evidence="4" id="KW-1185">Reference proteome</keyword>
<dbReference type="AlphaFoldDB" id="A0A6I9QXF6"/>
<reference evidence="5" key="1">
    <citation type="submission" date="2025-08" db="UniProtKB">
        <authorList>
            <consortium name="RefSeq"/>
        </authorList>
    </citation>
    <scope>IDENTIFICATION</scope>
</reference>
<gene>
    <name evidence="5" type="primary">LOC105040101</name>
</gene>
<dbReference type="InterPro" id="IPR040265">
    <property type="entry name" value="CHUP1/IPGA1-like"/>
</dbReference>
<feature type="region of interest" description="Disordered" evidence="3">
    <location>
        <begin position="297"/>
        <end position="319"/>
    </location>
</feature>